<organism evidence="4 5">
    <name type="scientific">Culter alburnus</name>
    <name type="common">Topmouth culter</name>
    <dbReference type="NCBI Taxonomy" id="194366"/>
    <lineage>
        <taxon>Eukaryota</taxon>
        <taxon>Metazoa</taxon>
        <taxon>Chordata</taxon>
        <taxon>Craniata</taxon>
        <taxon>Vertebrata</taxon>
        <taxon>Euteleostomi</taxon>
        <taxon>Actinopterygii</taxon>
        <taxon>Neopterygii</taxon>
        <taxon>Teleostei</taxon>
        <taxon>Ostariophysi</taxon>
        <taxon>Cypriniformes</taxon>
        <taxon>Xenocyprididae</taxon>
        <taxon>Xenocypridinae</taxon>
        <taxon>Culter</taxon>
    </lineage>
</organism>
<reference evidence="4 5" key="1">
    <citation type="submission" date="2024-05" db="EMBL/GenBank/DDBJ databases">
        <title>A high-quality chromosomal-level genome assembly of Topmouth culter (Culter alburnus).</title>
        <authorList>
            <person name="Zhao H."/>
        </authorList>
    </citation>
    <scope>NUCLEOTIDE SEQUENCE [LARGE SCALE GENOMIC DNA]</scope>
    <source>
        <strain evidence="4">CATC2023</strain>
        <tissue evidence="4">Muscle</tissue>
    </source>
</reference>
<dbReference type="InterPro" id="IPR008983">
    <property type="entry name" value="Tumour_necrosis_fac-like_dom"/>
</dbReference>
<comment type="caution">
    <text evidence="4">The sequence shown here is derived from an EMBL/GenBank/DDBJ whole genome shotgun (WGS) entry which is preliminary data.</text>
</comment>
<feature type="transmembrane region" description="Helical" evidence="2">
    <location>
        <begin position="24"/>
        <end position="47"/>
    </location>
</feature>
<proteinExistence type="inferred from homology"/>
<dbReference type="Gene3D" id="2.60.120.40">
    <property type="match status" value="1"/>
</dbReference>
<dbReference type="GO" id="GO:0042104">
    <property type="term" value="P:positive regulation of activated T cell proliferation"/>
    <property type="evidence" value="ECO:0007669"/>
    <property type="project" value="TreeGrafter"/>
</dbReference>
<dbReference type="GO" id="GO:0006955">
    <property type="term" value="P:immune response"/>
    <property type="evidence" value="ECO:0007669"/>
    <property type="project" value="InterPro"/>
</dbReference>
<protein>
    <recommendedName>
        <fullName evidence="3">THD domain-containing protein</fullName>
    </recommendedName>
</protein>
<dbReference type="AlphaFoldDB" id="A0AAW2BCR5"/>
<dbReference type="GO" id="GO:0005164">
    <property type="term" value="F:tumor necrosis factor receptor binding"/>
    <property type="evidence" value="ECO:0007669"/>
    <property type="project" value="InterPro"/>
</dbReference>
<accession>A0AAW2BCR5</accession>
<keyword evidence="2" id="KW-0472">Membrane</keyword>
<name>A0AAW2BCR5_CULAL</name>
<sequence>MSASTDVESQSPASRSRSRCLDTFLTVSVIALFIMFAIALAGALWFAKHIENEINERKSRQLDGSTDSLVAHLPVSGNAYKMQNFAYLRATESELKSKYVMAWESIPYGKGHTVGSLYTYDENQKVLNVKESGSYFLYVQLSLSCKADCQSGQFTVSFENQNNMKELTCTVSLPDGNRKEPVSRTCWRVVTFPENGNRLLAKSEFQNTLDNWALEMNDSGFGMFLVDGAQAVHHT</sequence>
<dbReference type="GO" id="GO:0005886">
    <property type="term" value="C:plasma membrane"/>
    <property type="evidence" value="ECO:0007669"/>
    <property type="project" value="TreeGrafter"/>
</dbReference>
<evidence type="ECO:0000313" key="4">
    <source>
        <dbReference type="EMBL" id="KAK9981810.1"/>
    </source>
</evidence>
<dbReference type="PANTHER" id="PTHR15153">
    <property type="entry name" value="TUMOR NECROSIS FACTOR LIGAND SUPERFAMILY MEMBER 9"/>
    <property type="match status" value="1"/>
</dbReference>
<comment type="similarity">
    <text evidence="1">Belongs to the tumor necrosis factor family.</text>
</comment>
<evidence type="ECO:0000256" key="2">
    <source>
        <dbReference type="SAM" id="Phobius"/>
    </source>
</evidence>
<feature type="domain" description="THD" evidence="3">
    <location>
        <begin position="103"/>
        <end position="159"/>
    </location>
</feature>
<dbReference type="PANTHER" id="PTHR15153:SF0">
    <property type="entry name" value="TUMOR NECROSIS FACTOR LIGAND SUPERFAMILY MEMBER 9"/>
    <property type="match status" value="1"/>
</dbReference>
<dbReference type="SUPFAM" id="SSF49842">
    <property type="entry name" value="TNF-like"/>
    <property type="match status" value="1"/>
</dbReference>
<dbReference type="InterPro" id="IPR042373">
    <property type="entry name" value="TNFSF9"/>
</dbReference>
<evidence type="ECO:0000256" key="1">
    <source>
        <dbReference type="ARBA" id="ARBA00008670"/>
    </source>
</evidence>
<evidence type="ECO:0000259" key="3">
    <source>
        <dbReference type="Pfam" id="PF00229"/>
    </source>
</evidence>
<dbReference type="GO" id="GO:0045585">
    <property type="term" value="P:positive regulation of cytotoxic T cell differentiation"/>
    <property type="evidence" value="ECO:0007669"/>
    <property type="project" value="TreeGrafter"/>
</dbReference>
<evidence type="ECO:0000313" key="5">
    <source>
        <dbReference type="Proteomes" id="UP001479290"/>
    </source>
</evidence>
<gene>
    <name evidence="4" type="ORF">ABG768_001334</name>
</gene>
<keyword evidence="5" id="KW-1185">Reference proteome</keyword>
<dbReference type="InterPro" id="IPR006052">
    <property type="entry name" value="TNF_dom"/>
</dbReference>
<keyword evidence="2" id="KW-0812">Transmembrane</keyword>
<dbReference type="Pfam" id="PF00229">
    <property type="entry name" value="TNF"/>
    <property type="match status" value="1"/>
</dbReference>
<keyword evidence="2" id="KW-1133">Transmembrane helix</keyword>
<dbReference type="Proteomes" id="UP001479290">
    <property type="component" value="Unassembled WGS sequence"/>
</dbReference>
<dbReference type="EMBL" id="JAWDJR010000001">
    <property type="protein sequence ID" value="KAK9981810.1"/>
    <property type="molecule type" value="Genomic_DNA"/>
</dbReference>